<feature type="region of interest" description="Disordered" evidence="1">
    <location>
        <begin position="27"/>
        <end position="52"/>
    </location>
</feature>
<proteinExistence type="predicted"/>
<feature type="compositionally biased region" description="Pro residues" evidence="1">
    <location>
        <begin position="29"/>
        <end position="39"/>
    </location>
</feature>
<evidence type="ECO:0000256" key="1">
    <source>
        <dbReference type="SAM" id="MobiDB-lite"/>
    </source>
</evidence>
<gene>
    <name evidence="2" type="ORF">GEM_3896</name>
</gene>
<evidence type="ECO:0000313" key="2">
    <source>
        <dbReference type="EMBL" id="AFQ50286.1"/>
    </source>
</evidence>
<dbReference type="EMBL" id="CP003775">
    <property type="protein sequence ID" value="AFQ50286.1"/>
    <property type="molecule type" value="Genomic_DNA"/>
</dbReference>
<sequence>MNSDDSSRLPLAGATLRIGHPTALHAPASVPPFTDPLPIAPDATRPGALVRR</sequence>
<dbReference type="RefSeq" id="WP_014899057.1">
    <property type="nucleotide sequence ID" value="NC_018514.1"/>
</dbReference>
<protein>
    <submittedName>
        <fullName evidence="2">Uncharacterized protein</fullName>
    </submittedName>
</protein>
<name>A0A9W3PB87_BURCE</name>
<dbReference type="AlphaFoldDB" id="A0A9W3PB87"/>
<accession>A0A9W3PB87</accession>
<dbReference type="KEGG" id="bct:GEM_3896"/>
<dbReference type="Proteomes" id="UP000032866">
    <property type="component" value="Chromosome 2"/>
</dbReference>
<evidence type="ECO:0000313" key="3">
    <source>
        <dbReference type="Proteomes" id="UP000032866"/>
    </source>
</evidence>
<reference evidence="2 3" key="1">
    <citation type="journal article" date="2012" name="J. Bacteriol.">
        <title>Complete Genome Sequence of Burkholderia sp. Strain GG4, a Betaproteobacterium That Reduces 3-Oxo-N-Acylhomoserine Lactones and Produces Different N-Acylhomoserine Lactones.</title>
        <authorList>
            <person name="Hong K.W."/>
            <person name="Koh C.L."/>
            <person name="Sam C.K."/>
            <person name="Yin W.F."/>
            <person name="Chan K.G."/>
        </authorList>
    </citation>
    <scope>NUCLEOTIDE SEQUENCE [LARGE SCALE GENOMIC DNA]</scope>
    <source>
        <strain evidence="2 3">GG4</strain>
    </source>
</reference>
<organism evidence="2 3">
    <name type="scientific">Burkholderia cepacia GG4</name>
    <dbReference type="NCBI Taxonomy" id="1009846"/>
    <lineage>
        <taxon>Bacteria</taxon>
        <taxon>Pseudomonadati</taxon>
        <taxon>Pseudomonadota</taxon>
        <taxon>Betaproteobacteria</taxon>
        <taxon>Burkholderiales</taxon>
        <taxon>Burkholderiaceae</taxon>
        <taxon>Burkholderia</taxon>
        <taxon>Burkholderia cepacia complex</taxon>
    </lineage>
</organism>